<dbReference type="Proteomes" id="UP000024816">
    <property type="component" value="Unassembled WGS sequence"/>
</dbReference>
<accession>A0A059FI29</accession>
<dbReference type="Gene3D" id="1.10.10.10">
    <property type="entry name" value="Winged helix-like DNA-binding domain superfamily/Winged helix DNA-binding domain"/>
    <property type="match status" value="1"/>
</dbReference>
<dbReference type="AlphaFoldDB" id="A0A059FI29"/>
<evidence type="ECO:0000256" key="1">
    <source>
        <dbReference type="ARBA" id="ARBA00010641"/>
    </source>
</evidence>
<name>A0A059FI29_9PROT</name>
<dbReference type="EMBL" id="ARYJ01000002">
    <property type="protein sequence ID" value="KCZ90299.1"/>
    <property type="molecule type" value="Genomic_DNA"/>
</dbReference>
<dbReference type="eggNOG" id="COG1595">
    <property type="taxonomic scope" value="Bacteria"/>
</dbReference>
<protein>
    <submittedName>
        <fullName evidence="8">ECF subfamily RNA polymerase sigma-24 factor</fullName>
    </submittedName>
</protein>
<keyword evidence="5" id="KW-0804">Transcription</keyword>
<dbReference type="Pfam" id="PF08281">
    <property type="entry name" value="Sigma70_r4_2"/>
    <property type="match status" value="1"/>
</dbReference>
<dbReference type="NCBIfam" id="TIGR02937">
    <property type="entry name" value="sigma70-ECF"/>
    <property type="match status" value="1"/>
</dbReference>
<dbReference type="RefSeq" id="WP_034767304.1">
    <property type="nucleotide sequence ID" value="NZ_ARYJ01000002.1"/>
</dbReference>
<dbReference type="PATRIC" id="fig|1280952.3.peg.736"/>
<dbReference type="InterPro" id="IPR036388">
    <property type="entry name" value="WH-like_DNA-bd_sf"/>
</dbReference>
<organism evidence="8 9">
    <name type="scientific">Hyphomonas jannaschiana VP2</name>
    <dbReference type="NCBI Taxonomy" id="1280952"/>
    <lineage>
        <taxon>Bacteria</taxon>
        <taxon>Pseudomonadati</taxon>
        <taxon>Pseudomonadota</taxon>
        <taxon>Alphaproteobacteria</taxon>
        <taxon>Hyphomonadales</taxon>
        <taxon>Hyphomonadaceae</taxon>
        <taxon>Hyphomonas</taxon>
    </lineage>
</organism>
<feature type="domain" description="RNA polymerase sigma factor 70 region 4 type 2" evidence="7">
    <location>
        <begin position="113"/>
        <end position="164"/>
    </location>
</feature>
<comment type="similarity">
    <text evidence="1">Belongs to the sigma-70 factor family. ECF subfamily.</text>
</comment>
<dbReference type="GO" id="GO:0003677">
    <property type="term" value="F:DNA binding"/>
    <property type="evidence" value="ECO:0007669"/>
    <property type="project" value="UniProtKB-KW"/>
</dbReference>
<dbReference type="InterPro" id="IPR013325">
    <property type="entry name" value="RNA_pol_sigma_r2"/>
</dbReference>
<evidence type="ECO:0000313" key="8">
    <source>
        <dbReference type="EMBL" id="KCZ90299.1"/>
    </source>
</evidence>
<evidence type="ECO:0000256" key="4">
    <source>
        <dbReference type="ARBA" id="ARBA00023125"/>
    </source>
</evidence>
<dbReference type="SUPFAM" id="SSF88659">
    <property type="entry name" value="Sigma3 and sigma4 domains of RNA polymerase sigma factors"/>
    <property type="match status" value="1"/>
</dbReference>
<sequence>MTSDKAPSRQRRRAVEAALTESHQDLYRFLKRKIGNDADARDVLQDFYVKALTRFSDLKDEDRLRGWLSQVLRSTIADHFRDRKRTSDLLASYAANAELLFGEEELDFVICACLYKMLPTLSPGYADLIWRADLIGEERSAIAEDLGLSEAALRVKLHRARRAMRERLEQTCHTCLEHGYFQCACQGSGSKVHR</sequence>
<dbReference type="InterPro" id="IPR014284">
    <property type="entry name" value="RNA_pol_sigma-70_dom"/>
</dbReference>
<dbReference type="Gene3D" id="1.10.1740.10">
    <property type="match status" value="1"/>
</dbReference>
<keyword evidence="3" id="KW-0731">Sigma factor</keyword>
<keyword evidence="9" id="KW-1185">Reference proteome</keyword>
<dbReference type="InterPro" id="IPR013249">
    <property type="entry name" value="RNA_pol_sigma70_r4_t2"/>
</dbReference>
<evidence type="ECO:0000256" key="2">
    <source>
        <dbReference type="ARBA" id="ARBA00023015"/>
    </source>
</evidence>
<gene>
    <name evidence="8" type="ORF">HJA_03691</name>
</gene>
<proteinExistence type="inferred from homology"/>
<dbReference type="PANTHER" id="PTHR43133">
    <property type="entry name" value="RNA POLYMERASE ECF-TYPE SIGMA FACTO"/>
    <property type="match status" value="1"/>
</dbReference>
<feature type="domain" description="RNA polymerase sigma-70 region 2" evidence="6">
    <location>
        <begin position="22"/>
        <end position="86"/>
    </location>
</feature>
<dbReference type="STRING" id="1280952.HJA_03691"/>
<reference evidence="8 9" key="1">
    <citation type="journal article" date="2014" name="Antonie Van Leeuwenhoek">
        <title>Hyphomonas beringensis sp. nov. and Hyphomonas chukchiensis sp. nov., isolated from surface seawater of the Bering Sea and Chukchi Sea.</title>
        <authorList>
            <person name="Li C."/>
            <person name="Lai Q."/>
            <person name="Li G."/>
            <person name="Dong C."/>
            <person name="Wang J."/>
            <person name="Liao Y."/>
            <person name="Shao Z."/>
        </authorList>
    </citation>
    <scope>NUCLEOTIDE SEQUENCE [LARGE SCALE GENOMIC DNA]</scope>
    <source>
        <strain evidence="8 9">VP2</strain>
    </source>
</reference>
<dbReference type="GO" id="GO:0016987">
    <property type="term" value="F:sigma factor activity"/>
    <property type="evidence" value="ECO:0007669"/>
    <property type="project" value="UniProtKB-KW"/>
</dbReference>
<evidence type="ECO:0000313" key="9">
    <source>
        <dbReference type="Proteomes" id="UP000024816"/>
    </source>
</evidence>
<evidence type="ECO:0000256" key="3">
    <source>
        <dbReference type="ARBA" id="ARBA00023082"/>
    </source>
</evidence>
<evidence type="ECO:0000256" key="5">
    <source>
        <dbReference type="ARBA" id="ARBA00023163"/>
    </source>
</evidence>
<keyword evidence="4" id="KW-0238">DNA-binding</keyword>
<dbReference type="InterPro" id="IPR013324">
    <property type="entry name" value="RNA_pol_sigma_r3/r4-like"/>
</dbReference>
<comment type="caution">
    <text evidence="8">The sequence shown here is derived from an EMBL/GenBank/DDBJ whole genome shotgun (WGS) entry which is preliminary data.</text>
</comment>
<dbReference type="Pfam" id="PF04542">
    <property type="entry name" value="Sigma70_r2"/>
    <property type="match status" value="1"/>
</dbReference>
<dbReference type="SUPFAM" id="SSF88946">
    <property type="entry name" value="Sigma2 domain of RNA polymerase sigma factors"/>
    <property type="match status" value="1"/>
</dbReference>
<evidence type="ECO:0000259" key="7">
    <source>
        <dbReference type="Pfam" id="PF08281"/>
    </source>
</evidence>
<evidence type="ECO:0000259" key="6">
    <source>
        <dbReference type="Pfam" id="PF04542"/>
    </source>
</evidence>
<dbReference type="InterPro" id="IPR007627">
    <property type="entry name" value="RNA_pol_sigma70_r2"/>
</dbReference>
<dbReference type="InterPro" id="IPR039425">
    <property type="entry name" value="RNA_pol_sigma-70-like"/>
</dbReference>
<dbReference type="PANTHER" id="PTHR43133:SF8">
    <property type="entry name" value="RNA POLYMERASE SIGMA FACTOR HI_1459-RELATED"/>
    <property type="match status" value="1"/>
</dbReference>
<keyword evidence="2" id="KW-0805">Transcription regulation</keyword>
<dbReference type="GO" id="GO:0006352">
    <property type="term" value="P:DNA-templated transcription initiation"/>
    <property type="evidence" value="ECO:0007669"/>
    <property type="project" value="InterPro"/>
</dbReference>